<accession>A0AAN7NWH5</accession>
<evidence type="ECO:0000313" key="2">
    <source>
        <dbReference type="Proteomes" id="UP001333110"/>
    </source>
</evidence>
<organism evidence="1 2">
    <name type="scientific">Mycteria americana</name>
    <name type="common">Wood stork</name>
    <dbReference type="NCBI Taxonomy" id="33587"/>
    <lineage>
        <taxon>Eukaryota</taxon>
        <taxon>Metazoa</taxon>
        <taxon>Chordata</taxon>
        <taxon>Craniata</taxon>
        <taxon>Vertebrata</taxon>
        <taxon>Euteleostomi</taxon>
        <taxon>Archelosauria</taxon>
        <taxon>Archosauria</taxon>
        <taxon>Dinosauria</taxon>
        <taxon>Saurischia</taxon>
        <taxon>Theropoda</taxon>
        <taxon>Coelurosauria</taxon>
        <taxon>Aves</taxon>
        <taxon>Neognathae</taxon>
        <taxon>Neoaves</taxon>
        <taxon>Aequornithes</taxon>
        <taxon>Ciconiiformes</taxon>
        <taxon>Ciconiidae</taxon>
        <taxon>Mycteria</taxon>
    </lineage>
</organism>
<gene>
    <name evidence="1" type="ORF">QYF61_026437</name>
</gene>
<proteinExistence type="predicted"/>
<dbReference type="AlphaFoldDB" id="A0AAN7NWH5"/>
<keyword evidence="2" id="KW-1185">Reference proteome</keyword>
<dbReference type="Proteomes" id="UP001333110">
    <property type="component" value="Unassembled WGS sequence"/>
</dbReference>
<protein>
    <submittedName>
        <fullName evidence="1">Uncharacterized protein</fullName>
    </submittedName>
</protein>
<sequence>MRPSNQFLIHQTVHPSNPYLSNLERRMLWGTHEPFLLFFASVAKFSSFLGLPDPIPTNWAASLYSSQVTCPCLHCLCSSLLPFSLTNRSQLSHAGLLPSLPDFLHLGTESSCALWKASLKICQLCSAPLSLRTISQGVLLTNSLKSWKRTLIDRLSQPYCDKVQHAACGQEALKVSKAANRSRRSEQGVSNSLGNNCVPLQKQKCVPQPRLAINSSNSKPTDRGFLLSNTGGKIMGILPTAALNPFIPQPVLIPGVAPTQVQDFALGLVEPHEVHMGPLLDHHMDTSWTKHTLLYGQEQKEAERKTKALGRQLQSDSTADAGWKPDFVPDNEELTVELPCYFSPTTSEQLGLRLNHFPGQPVPVLDNPFSEVKFPNIQSKPPLAQLEAISSCPITCYLGEETDPHLSTTSCQ</sequence>
<comment type="caution">
    <text evidence="1">The sequence shown here is derived from an EMBL/GenBank/DDBJ whole genome shotgun (WGS) entry which is preliminary data.</text>
</comment>
<name>A0AAN7NWH5_MYCAM</name>
<feature type="non-terminal residue" evidence="1">
    <location>
        <position position="412"/>
    </location>
</feature>
<reference evidence="1 2" key="1">
    <citation type="journal article" date="2023" name="J. Hered.">
        <title>Chromosome-level genome of the wood stork (Mycteria americana) provides insight into avian chromosome evolution.</title>
        <authorList>
            <person name="Flamio R. Jr."/>
            <person name="Ramstad K.M."/>
        </authorList>
    </citation>
    <scope>NUCLEOTIDE SEQUENCE [LARGE SCALE GENOMIC DNA]</scope>
    <source>
        <strain evidence="1">JAX WOST 10</strain>
    </source>
</reference>
<evidence type="ECO:0000313" key="1">
    <source>
        <dbReference type="EMBL" id="KAK4832887.1"/>
    </source>
</evidence>
<dbReference type="EMBL" id="JAUNZN010000001">
    <property type="protein sequence ID" value="KAK4832887.1"/>
    <property type="molecule type" value="Genomic_DNA"/>
</dbReference>